<evidence type="ECO:0000313" key="2">
    <source>
        <dbReference type="Proteomes" id="UP001497382"/>
    </source>
</evidence>
<comment type="caution">
    <text evidence="1">The sequence shown here is derived from an EMBL/GenBank/DDBJ whole genome shotgun (WGS) entry which is preliminary data.</text>
</comment>
<name>A0AAV1ZA05_9ARAC</name>
<evidence type="ECO:0000313" key="1">
    <source>
        <dbReference type="EMBL" id="CAL1268563.1"/>
    </source>
</evidence>
<dbReference type="Proteomes" id="UP001497382">
    <property type="component" value="Unassembled WGS sequence"/>
</dbReference>
<gene>
    <name evidence="1" type="ORF">LARSCL_LOCUS4238</name>
</gene>
<protein>
    <submittedName>
        <fullName evidence="1">Uncharacterized protein</fullName>
    </submittedName>
</protein>
<organism evidence="1 2">
    <name type="scientific">Larinioides sclopetarius</name>
    <dbReference type="NCBI Taxonomy" id="280406"/>
    <lineage>
        <taxon>Eukaryota</taxon>
        <taxon>Metazoa</taxon>
        <taxon>Ecdysozoa</taxon>
        <taxon>Arthropoda</taxon>
        <taxon>Chelicerata</taxon>
        <taxon>Arachnida</taxon>
        <taxon>Araneae</taxon>
        <taxon>Araneomorphae</taxon>
        <taxon>Entelegynae</taxon>
        <taxon>Araneoidea</taxon>
        <taxon>Araneidae</taxon>
        <taxon>Larinioides</taxon>
    </lineage>
</organism>
<sequence>MDYFNNLELMAFREPKFTFFQRLLCGVTACSIYNK</sequence>
<reference evidence="1 2" key="1">
    <citation type="submission" date="2024-04" db="EMBL/GenBank/DDBJ databases">
        <authorList>
            <person name="Rising A."/>
            <person name="Reimegard J."/>
            <person name="Sonavane S."/>
            <person name="Akerstrom W."/>
            <person name="Nylinder S."/>
            <person name="Hedman E."/>
            <person name="Kallberg Y."/>
        </authorList>
    </citation>
    <scope>NUCLEOTIDE SEQUENCE [LARGE SCALE GENOMIC DNA]</scope>
</reference>
<keyword evidence="2" id="KW-1185">Reference proteome</keyword>
<proteinExistence type="predicted"/>
<dbReference type="AlphaFoldDB" id="A0AAV1ZA05"/>
<dbReference type="EMBL" id="CAXIEN010000034">
    <property type="protein sequence ID" value="CAL1268563.1"/>
    <property type="molecule type" value="Genomic_DNA"/>
</dbReference>
<accession>A0AAV1ZA05</accession>